<keyword evidence="4" id="KW-1185">Reference proteome</keyword>
<dbReference type="Pfam" id="PF07885">
    <property type="entry name" value="Ion_trans_2"/>
    <property type="match status" value="1"/>
</dbReference>
<feature type="transmembrane region" description="Helical" evidence="1">
    <location>
        <begin position="44"/>
        <end position="68"/>
    </location>
</feature>
<gene>
    <name evidence="3" type="ORF">SAMN05428998_10990</name>
</gene>
<accession>A0A1Y6BT10</accession>
<dbReference type="InterPro" id="IPR013099">
    <property type="entry name" value="K_chnl_dom"/>
</dbReference>
<proteinExistence type="predicted"/>
<dbReference type="EMBL" id="FWZX01000009">
    <property type="protein sequence ID" value="SMF27462.1"/>
    <property type="molecule type" value="Genomic_DNA"/>
</dbReference>
<feature type="transmembrane region" description="Helical" evidence="1">
    <location>
        <begin position="113"/>
        <end position="135"/>
    </location>
</feature>
<evidence type="ECO:0000256" key="1">
    <source>
        <dbReference type="SAM" id="Phobius"/>
    </source>
</evidence>
<sequence length="165" mass="18018">MIAMLVAVVLAVGLALATSSFHYATLRWLSGGMARIALQPGRRVLCIVFVVLLAHVGEVVLYAAAYGFSSRVLDLGRFGGLAVERPLDFLYFSIVTYTSLGLGDVFPGGHLRFIAGVEALNSLLLIAWSGSFIYLAMGRLWPWQRCAEPADRRAGDRRSRKGDQE</sequence>
<dbReference type="AlphaFoldDB" id="A0A1Y6BT10"/>
<feature type="domain" description="Potassium channel" evidence="2">
    <location>
        <begin position="69"/>
        <end position="129"/>
    </location>
</feature>
<name>A0A1Y6BT10_9PROT</name>
<protein>
    <submittedName>
        <fullName evidence="3">Ion channel</fullName>
    </submittedName>
</protein>
<dbReference type="Proteomes" id="UP000192917">
    <property type="component" value="Unassembled WGS sequence"/>
</dbReference>
<dbReference type="SUPFAM" id="SSF81324">
    <property type="entry name" value="Voltage-gated potassium channels"/>
    <property type="match status" value="1"/>
</dbReference>
<evidence type="ECO:0000313" key="3">
    <source>
        <dbReference type="EMBL" id="SMF27462.1"/>
    </source>
</evidence>
<dbReference type="STRING" id="560819.SAMN05428998_10990"/>
<organism evidence="3 4">
    <name type="scientific">Tistlia consotensis USBA 355</name>
    <dbReference type="NCBI Taxonomy" id="560819"/>
    <lineage>
        <taxon>Bacteria</taxon>
        <taxon>Pseudomonadati</taxon>
        <taxon>Pseudomonadota</taxon>
        <taxon>Alphaproteobacteria</taxon>
        <taxon>Rhodospirillales</taxon>
        <taxon>Rhodovibrionaceae</taxon>
        <taxon>Tistlia</taxon>
    </lineage>
</organism>
<keyword evidence="1" id="KW-1133">Transmembrane helix</keyword>
<evidence type="ECO:0000259" key="2">
    <source>
        <dbReference type="Pfam" id="PF07885"/>
    </source>
</evidence>
<evidence type="ECO:0000313" key="4">
    <source>
        <dbReference type="Proteomes" id="UP000192917"/>
    </source>
</evidence>
<dbReference type="Gene3D" id="1.10.287.70">
    <property type="match status" value="1"/>
</dbReference>
<keyword evidence="1" id="KW-0812">Transmembrane</keyword>
<keyword evidence="1" id="KW-0472">Membrane</keyword>
<reference evidence="3 4" key="1">
    <citation type="submission" date="2017-04" db="EMBL/GenBank/DDBJ databases">
        <authorList>
            <person name="Afonso C.L."/>
            <person name="Miller P.J."/>
            <person name="Scott M.A."/>
            <person name="Spackman E."/>
            <person name="Goraichik I."/>
            <person name="Dimitrov K.M."/>
            <person name="Suarez D.L."/>
            <person name="Swayne D.E."/>
        </authorList>
    </citation>
    <scope>NUCLEOTIDE SEQUENCE [LARGE SCALE GENOMIC DNA]</scope>
    <source>
        <strain evidence="3 4">USBA 355</strain>
    </source>
</reference>